<accession>A0A2P5F0P6</accession>
<protein>
    <submittedName>
        <fullName evidence="2">Uncharacterized protein</fullName>
    </submittedName>
</protein>
<dbReference type="Proteomes" id="UP000237000">
    <property type="component" value="Unassembled WGS sequence"/>
</dbReference>
<name>A0A2P5F0P6_TREOI</name>
<evidence type="ECO:0000256" key="1">
    <source>
        <dbReference type="SAM" id="SignalP"/>
    </source>
</evidence>
<comment type="caution">
    <text evidence="2">The sequence shown here is derived from an EMBL/GenBank/DDBJ whole genome shotgun (WGS) entry which is preliminary data.</text>
</comment>
<dbReference type="EMBL" id="JXTC01000075">
    <property type="protein sequence ID" value="PON91345.1"/>
    <property type="molecule type" value="Genomic_DNA"/>
</dbReference>
<evidence type="ECO:0000313" key="3">
    <source>
        <dbReference type="Proteomes" id="UP000237000"/>
    </source>
</evidence>
<reference evidence="3" key="1">
    <citation type="submission" date="2016-06" db="EMBL/GenBank/DDBJ databases">
        <title>Parallel loss of symbiosis genes in relatives of nitrogen-fixing non-legume Parasponia.</title>
        <authorList>
            <person name="Van Velzen R."/>
            <person name="Holmer R."/>
            <person name="Bu F."/>
            <person name="Rutten L."/>
            <person name="Van Zeijl A."/>
            <person name="Liu W."/>
            <person name="Santuari L."/>
            <person name="Cao Q."/>
            <person name="Sharma T."/>
            <person name="Shen D."/>
            <person name="Roswanjaya Y."/>
            <person name="Wardhani T."/>
            <person name="Kalhor M.S."/>
            <person name="Jansen J."/>
            <person name="Van den Hoogen J."/>
            <person name="Gungor B."/>
            <person name="Hartog M."/>
            <person name="Hontelez J."/>
            <person name="Verver J."/>
            <person name="Yang W.-C."/>
            <person name="Schijlen E."/>
            <person name="Repin R."/>
            <person name="Schilthuizen M."/>
            <person name="Schranz E."/>
            <person name="Heidstra R."/>
            <person name="Miyata K."/>
            <person name="Fedorova E."/>
            <person name="Kohlen W."/>
            <person name="Bisseling T."/>
            <person name="Smit S."/>
            <person name="Geurts R."/>
        </authorList>
    </citation>
    <scope>NUCLEOTIDE SEQUENCE [LARGE SCALE GENOMIC DNA]</scope>
    <source>
        <strain evidence="3">cv. RG33-2</strain>
    </source>
</reference>
<dbReference type="AlphaFoldDB" id="A0A2P5F0P6"/>
<dbReference type="InParanoid" id="A0A2P5F0P6"/>
<evidence type="ECO:0000313" key="2">
    <source>
        <dbReference type="EMBL" id="PON91345.1"/>
    </source>
</evidence>
<sequence>MGITDSNFGLFFILLSLDIALPNNKSDSYIVTEKGDETNGDMKRNGEKGGAVRQEQSLGHLVQASFSAIDVALLVFSGRHRLYEFGIENERNRLWTIKVTPLARKQKA</sequence>
<proteinExistence type="predicted"/>
<keyword evidence="3" id="KW-1185">Reference proteome</keyword>
<feature type="signal peptide" evidence="1">
    <location>
        <begin position="1"/>
        <end position="22"/>
    </location>
</feature>
<gene>
    <name evidence="2" type="ORF">TorRG33x02_129080</name>
</gene>
<keyword evidence="1" id="KW-0732">Signal</keyword>
<organism evidence="2 3">
    <name type="scientific">Trema orientale</name>
    <name type="common">Charcoal tree</name>
    <name type="synonym">Celtis orientalis</name>
    <dbReference type="NCBI Taxonomy" id="63057"/>
    <lineage>
        <taxon>Eukaryota</taxon>
        <taxon>Viridiplantae</taxon>
        <taxon>Streptophyta</taxon>
        <taxon>Embryophyta</taxon>
        <taxon>Tracheophyta</taxon>
        <taxon>Spermatophyta</taxon>
        <taxon>Magnoliopsida</taxon>
        <taxon>eudicotyledons</taxon>
        <taxon>Gunneridae</taxon>
        <taxon>Pentapetalae</taxon>
        <taxon>rosids</taxon>
        <taxon>fabids</taxon>
        <taxon>Rosales</taxon>
        <taxon>Cannabaceae</taxon>
        <taxon>Trema</taxon>
    </lineage>
</organism>
<feature type="chain" id="PRO_5015158955" evidence="1">
    <location>
        <begin position="23"/>
        <end position="108"/>
    </location>
</feature>